<protein>
    <submittedName>
        <fullName evidence="1">Uncharacterized protein</fullName>
    </submittedName>
</protein>
<dbReference type="AlphaFoldDB" id="A0AAV9GKV8"/>
<organism evidence="1 2">
    <name type="scientific">Podospora aff. communis PSN243</name>
    <dbReference type="NCBI Taxonomy" id="3040156"/>
    <lineage>
        <taxon>Eukaryota</taxon>
        <taxon>Fungi</taxon>
        <taxon>Dikarya</taxon>
        <taxon>Ascomycota</taxon>
        <taxon>Pezizomycotina</taxon>
        <taxon>Sordariomycetes</taxon>
        <taxon>Sordariomycetidae</taxon>
        <taxon>Sordariales</taxon>
        <taxon>Podosporaceae</taxon>
        <taxon>Podospora</taxon>
    </lineage>
</organism>
<dbReference type="Proteomes" id="UP001321760">
    <property type="component" value="Unassembled WGS sequence"/>
</dbReference>
<reference evidence="1" key="2">
    <citation type="submission" date="2023-05" db="EMBL/GenBank/DDBJ databases">
        <authorList>
            <consortium name="Lawrence Berkeley National Laboratory"/>
            <person name="Steindorff A."/>
            <person name="Hensen N."/>
            <person name="Bonometti L."/>
            <person name="Westerberg I."/>
            <person name="Brannstrom I.O."/>
            <person name="Guillou S."/>
            <person name="Cros-Aarteil S."/>
            <person name="Calhoun S."/>
            <person name="Haridas S."/>
            <person name="Kuo A."/>
            <person name="Mondo S."/>
            <person name="Pangilinan J."/>
            <person name="Riley R."/>
            <person name="Labutti K."/>
            <person name="Andreopoulos B."/>
            <person name="Lipzen A."/>
            <person name="Chen C."/>
            <person name="Yanf M."/>
            <person name="Daum C."/>
            <person name="Ng V."/>
            <person name="Clum A."/>
            <person name="Ohm R."/>
            <person name="Martin F."/>
            <person name="Silar P."/>
            <person name="Natvig D."/>
            <person name="Lalanne C."/>
            <person name="Gautier V."/>
            <person name="Ament-Velasquez S.L."/>
            <person name="Kruys A."/>
            <person name="Hutchinson M.I."/>
            <person name="Powell A.J."/>
            <person name="Barry K."/>
            <person name="Miller A.N."/>
            <person name="Grigoriev I.V."/>
            <person name="Debuchy R."/>
            <person name="Gladieux P."/>
            <person name="Thoren M.H."/>
            <person name="Johannesson H."/>
        </authorList>
    </citation>
    <scope>NUCLEOTIDE SEQUENCE</scope>
    <source>
        <strain evidence="1">PSN243</strain>
    </source>
</reference>
<sequence>MTDIHISLLFSFLTCDNCCLYIIMGTNGGDLAFFFSRRRGCIWGIFFSVSSPYHNFFMLRASCRLCSQLSCVTGGFSGEIKIFGSLALAAMVGTGHGVVTAPFLSVACYYYTTYTERVGGLRVLCLGGHMRLVETSRGKAAAMLRVGQIEAAVKGRLRYRIKGYLLV</sequence>
<evidence type="ECO:0000313" key="1">
    <source>
        <dbReference type="EMBL" id="KAK4448554.1"/>
    </source>
</evidence>
<name>A0AAV9GKV8_9PEZI</name>
<keyword evidence="2" id="KW-1185">Reference proteome</keyword>
<accession>A0AAV9GKV8</accession>
<reference evidence="1" key="1">
    <citation type="journal article" date="2023" name="Mol. Phylogenet. Evol.">
        <title>Genome-scale phylogeny and comparative genomics of the fungal order Sordariales.</title>
        <authorList>
            <person name="Hensen N."/>
            <person name="Bonometti L."/>
            <person name="Westerberg I."/>
            <person name="Brannstrom I.O."/>
            <person name="Guillou S."/>
            <person name="Cros-Aarteil S."/>
            <person name="Calhoun S."/>
            <person name="Haridas S."/>
            <person name="Kuo A."/>
            <person name="Mondo S."/>
            <person name="Pangilinan J."/>
            <person name="Riley R."/>
            <person name="LaButti K."/>
            <person name="Andreopoulos B."/>
            <person name="Lipzen A."/>
            <person name="Chen C."/>
            <person name="Yan M."/>
            <person name="Daum C."/>
            <person name="Ng V."/>
            <person name="Clum A."/>
            <person name="Steindorff A."/>
            <person name="Ohm R.A."/>
            <person name="Martin F."/>
            <person name="Silar P."/>
            <person name="Natvig D.O."/>
            <person name="Lalanne C."/>
            <person name="Gautier V."/>
            <person name="Ament-Velasquez S.L."/>
            <person name="Kruys A."/>
            <person name="Hutchinson M.I."/>
            <person name="Powell A.J."/>
            <person name="Barry K."/>
            <person name="Miller A.N."/>
            <person name="Grigoriev I.V."/>
            <person name="Debuchy R."/>
            <person name="Gladieux P."/>
            <person name="Hiltunen Thoren M."/>
            <person name="Johannesson H."/>
        </authorList>
    </citation>
    <scope>NUCLEOTIDE SEQUENCE</scope>
    <source>
        <strain evidence="1">PSN243</strain>
    </source>
</reference>
<evidence type="ECO:0000313" key="2">
    <source>
        <dbReference type="Proteomes" id="UP001321760"/>
    </source>
</evidence>
<dbReference type="EMBL" id="MU865942">
    <property type="protein sequence ID" value="KAK4448554.1"/>
    <property type="molecule type" value="Genomic_DNA"/>
</dbReference>
<gene>
    <name evidence="1" type="ORF">QBC34DRAFT_110395</name>
</gene>
<comment type="caution">
    <text evidence="1">The sequence shown here is derived from an EMBL/GenBank/DDBJ whole genome shotgun (WGS) entry which is preliminary data.</text>
</comment>
<proteinExistence type="predicted"/>